<dbReference type="AlphaFoldDB" id="A9A7V3"/>
<accession>A9A7V3</accession>
<dbReference type="KEGG" id="mmx:MmarC6_0048"/>
<organism evidence="1">
    <name type="scientific">Methanococcus maripaludis (strain C6 / ATCC BAA-1332)</name>
    <dbReference type="NCBI Taxonomy" id="444158"/>
    <lineage>
        <taxon>Archaea</taxon>
        <taxon>Methanobacteriati</taxon>
        <taxon>Methanobacteriota</taxon>
        <taxon>Methanomada group</taxon>
        <taxon>Methanococci</taxon>
        <taxon>Methanococcales</taxon>
        <taxon>Methanococcaceae</taxon>
        <taxon>Methanococcus</taxon>
    </lineage>
</organism>
<dbReference type="HOGENOM" id="CLU_632554_0_0_2"/>
<dbReference type="STRING" id="444158.MmarC6_0048"/>
<dbReference type="EMBL" id="CP000867">
    <property type="protein sequence ID" value="ABX00874.1"/>
    <property type="molecule type" value="Genomic_DNA"/>
</dbReference>
<reference evidence="1" key="1">
    <citation type="submission" date="2007-10" db="EMBL/GenBank/DDBJ databases">
        <title>Complete sequence of Methanococcus maripaludis C6.</title>
        <authorList>
            <consortium name="US DOE Joint Genome Institute"/>
            <person name="Copeland A."/>
            <person name="Lucas S."/>
            <person name="Lapidus A."/>
            <person name="Barry K."/>
            <person name="Glavina del Rio T."/>
            <person name="Dalin E."/>
            <person name="Tice H."/>
            <person name="Pitluck S."/>
            <person name="Clum A."/>
            <person name="Schmutz J."/>
            <person name="Larimer F."/>
            <person name="Land M."/>
            <person name="Hauser L."/>
            <person name="Kyrpides N."/>
            <person name="Mikhailova N."/>
            <person name="Sieprawska-Lupa M."/>
            <person name="Whitman W.B."/>
            <person name="Richardson P."/>
        </authorList>
    </citation>
    <scope>NUCLEOTIDE SEQUENCE [LARGE SCALE GENOMIC DNA]</scope>
    <source>
        <strain evidence="1">C6</strain>
    </source>
</reference>
<proteinExistence type="predicted"/>
<protein>
    <submittedName>
        <fullName evidence="1">Uncharacterized protein</fullName>
    </submittedName>
</protein>
<name>A9A7V3_METM6</name>
<dbReference type="eggNOG" id="arCOG08223">
    <property type="taxonomic scope" value="Archaea"/>
</dbReference>
<gene>
    <name evidence="1" type="ordered locus">MmarC6_0048</name>
</gene>
<sequence>MDKETNANLLSVYITSKQKEPENGGLICIDDFSDALKSFQKLVYALKPENTVRGDFKLYLRDYKEGSVKAVLSFSDELSKKHQNYGILFNNTLGVINSSTEEEIEDHIIKNYGYKNYKSSLTAIEKIYDLKNLNFDLKVENTSEPGKTEYLRINNPSNRSKISKLKSNLKNILDVPIHGILYELDVKNKSFRVESLESTYTGTYQKTLEFESRLSELLKNPVEIYGKIDKNKRSILKIYDIEESKGVPLSSLGRLEFEKDIGHNLKLFKNYLNSVLESEGTLTRYMIKPTETLTLLLEKLENSLKFEYMQEERTAVFGNYVDLFLLFMDKYEENKNNSPLWELRVLFDKHLAPVISNFPERIQKGDNSIKWSIETYDIILKNEIQIISDEMFKIEKRYCDLLPCCNEIYEEFGKLPFDSETCEELRNNLKRGE</sequence>
<evidence type="ECO:0000313" key="1">
    <source>
        <dbReference type="EMBL" id="ABX00874.1"/>
    </source>
</evidence>